<dbReference type="OrthoDB" id="419598at2759"/>
<evidence type="ECO:0000313" key="1">
    <source>
        <dbReference type="EMBL" id="PVH90034.1"/>
    </source>
</evidence>
<reference evidence="1 2" key="1">
    <citation type="journal article" date="2018" name="Sci. Rep.">
        <title>Comparative genomics provides insights into the lifestyle and reveals functional heterogeneity of dark septate endophytic fungi.</title>
        <authorList>
            <person name="Knapp D.G."/>
            <person name="Nemeth J.B."/>
            <person name="Barry K."/>
            <person name="Hainaut M."/>
            <person name="Henrissat B."/>
            <person name="Johnson J."/>
            <person name="Kuo A."/>
            <person name="Lim J.H.P."/>
            <person name="Lipzen A."/>
            <person name="Nolan M."/>
            <person name="Ohm R.A."/>
            <person name="Tamas L."/>
            <person name="Grigoriev I.V."/>
            <person name="Spatafora J.W."/>
            <person name="Nagy L.G."/>
            <person name="Kovacs G.M."/>
        </authorList>
    </citation>
    <scope>NUCLEOTIDE SEQUENCE [LARGE SCALE GENOMIC DNA]</scope>
    <source>
        <strain evidence="1 2">DSE2036</strain>
    </source>
</reference>
<dbReference type="Proteomes" id="UP000244855">
    <property type="component" value="Unassembled WGS sequence"/>
</dbReference>
<dbReference type="AlphaFoldDB" id="A0A2V1CX27"/>
<dbReference type="Gene3D" id="3.90.25.10">
    <property type="entry name" value="UDP-galactose 4-epimerase, domain 1"/>
    <property type="match status" value="1"/>
</dbReference>
<sequence length="145" mass="16551">DNNTTQNIDCYIVKTSALNKRVVGWSEVFTQNQIWAVIEEKTGEKIQNSHTSDEEAMAMMTKAKAAFEADPTDIMKQLTCSEKQYVVSKYVRWDNTLENAKYLGYLDARELYPDLEPISFAAFVDDLLAGKAKRLYASKYVEMKA</sequence>
<feature type="non-terminal residue" evidence="1">
    <location>
        <position position="1"/>
    </location>
</feature>
<dbReference type="STRING" id="97972.A0A2V1CX27"/>
<proteinExistence type="predicted"/>
<evidence type="ECO:0000313" key="2">
    <source>
        <dbReference type="Proteomes" id="UP000244855"/>
    </source>
</evidence>
<keyword evidence="2" id="KW-1185">Reference proteome</keyword>
<organism evidence="1 2">
    <name type="scientific">Periconia macrospinosa</name>
    <dbReference type="NCBI Taxonomy" id="97972"/>
    <lineage>
        <taxon>Eukaryota</taxon>
        <taxon>Fungi</taxon>
        <taxon>Dikarya</taxon>
        <taxon>Ascomycota</taxon>
        <taxon>Pezizomycotina</taxon>
        <taxon>Dothideomycetes</taxon>
        <taxon>Pleosporomycetidae</taxon>
        <taxon>Pleosporales</taxon>
        <taxon>Massarineae</taxon>
        <taxon>Periconiaceae</taxon>
        <taxon>Periconia</taxon>
    </lineage>
</organism>
<gene>
    <name evidence="1" type="ORF">DM02DRAFT_102713</name>
</gene>
<dbReference type="EMBL" id="KZ806834">
    <property type="protein sequence ID" value="PVH90034.1"/>
    <property type="molecule type" value="Genomic_DNA"/>
</dbReference>
<protein>
    <recommendedName>
        <fullName evidence="3">NmrA-like domain-containing protein</fullName>
    </recommendedName>
</protein>
<evidence type="ECO:0008006" key="3">
    <source>
        <dbReference type="Google" id="ProtNLM"/>
    </source>
</evidence>
<accession>A0A2V1CX27</accession>
<dbReference type="Gene3D" id="3.40.50.720">
    <property type="entry name" value="NAD(P)-binding Rossmann-like Domain"/>
    <property type="match status" value="1"/>
</dbReference>
<name>A0A2V1CX27_9PLEO</name>